<dbReference type="InterPro" id="IPR036457">
    <property type="entry name" value="PPM-type-like_dom_sf"/>
</dbReference>
<dbReference type="EC" id="3.1.3.16" evidence="2"/>
<protein>
    <submittedName>
        <fullName evidence="2">Protein phosphatase</fullName>
        <ecNumber evidence="2">3.1.3.16</ecNumber>
    </submittedName>
</protein>
<dbReference type="AlphaFoldDB" id="A0A0S3QSU6"/>
<dbReference type="Proteomes" id="UP000063234">
    <property type="component" value="Chromosome"/>
</dbReference>
<dbReference type="KEGG" id="ttk:TST_0591"/>
<evidence type="ECO:0000313" key="2">
    <source>
        <dbReference type="EMBL" id="BAT71397.1"/>
    </source>
</evidence>
<name>A0A0S3QSU6_THET7</name>
<dbReference type="PROSITE" id="PS51746">
    <property type="entry name" value="PPM_2"/>
    <property type="match status" value="1"/>
</dbReference>
<dbReference type="SMART" id="SM00331">
    <property type="entry name" value="PP2C_SIG"/>
    <property type="match status" value="1"/>
</dbReference>
<dbReference type="SUPFAM" id="SSF81606">
    <property type="entry name" value="PP2C-like"/>
    <property type="match status" value="1"/>
</dbReference>
<dbReference type="EMBL" id="AP013035">
    <property type="protein sequence ID" value="BAT71397.1"/>
    <property type="molecule type" value="Genomic_DNA"/>
</dbReference>
<feature type="domain" description="PPM-type phosphatase" evidence="1">
    <location>
        <begin position="10"/>
        <end position="250"/>
    </location>
</feature>
<dbReference type="PANTHER" id="PTHR13832:SF827">
    <property type="entry name" value="PROTEIN PHOSPHATASE 1L"/>
    <property type="match status" value="1"/>
</dbReference>
<keyword evidence="3" id="KW-1185">Reference proteome</keyword>
<dbReference type="InterPro" id="IPR001932">
    <property type="entry name" value="PPM-type_phosphatase-like_dom"/>
</dbReference>
<dbReference type="GO" id="GO:0004722">
    <property type="term" value="F:protein serine/threonine phosphatase activity"/>
    <property type="evidence" value="ECO:0007669"/>
    <property type="project" value="UniProtKB-EC"/>
</dbReference>
<keyword evidence="2" id="KW-0378">Hydrolase</keyword>
<dbReference type="PANTHER" id="PTHR13832">
    <property type="entry name" value="PROTEIN PHOSPHATASE 2C"/>
    <property type="match status" value="1"/>
</dbReference>
<dbReference type="InterPro" id="IPR015655">
    <property type="entry name" value="PP2C"/>
</dbReference>
<evidence type="ECO:0000313" key="3">
    <source>
        <dbReference type="Proteomes" id="UP000063234"/>
    </source>
</evidence>
<reference evidence="3" key="1">
    <citation type="journal article" date="2018" name="Science">
        <title>A primordial and reversible TCA cycle in a facultatively chemolithoautotrophic thermophile.</title>
        <authorList>
            <person name="Nunoura T."/>
            <person name="Chikaraishi Y."/>
            <person name="Izaki R."/>
            <person name="Suwa T."/>
            <person name="Sato T."/>
            <person name="Harada T."/>
            <person name="Mori K."/>
            <person name="Kato Y."/>
            <person name="Miyazaki M."/>
            <person name="Shimamura S."/>
            <person name="Yanagawa K."/>
            <person name="Shuto A."/>
            <person name="Ohkouchi N."/>
            <person name="Fujita N."/>
            <person name="Takaki Y."/>
            <person name="Atomi H."/>
            <person name="Takai K."/>
        </authorList>
    </citation>
    <scope>NUCLEOTIDE SEQUENCE [LARGE SCALE GENOMIC DNA]</scope>
    <source>
        <strain evidence="3">DSM 17441 / JCM 13301 / NBRC 103674 / ABI70S6</strain>
    </source>
</reference>
<sequence length="251" mass="28386">MKVKVTYGMDIGHRENQEDAIRIDEEVYQEDNLIVLEEIYEAPAIFTVCDGMGGHESGEVASLWCAKESIKLKEATNAEDAQRIIFEIQKTSEKVLPHNSGTTVVAASIKNNKAIITNAGDSRAYLYREGKLTRISHDHSVVQELLDKGEITEEEAFKHSLKNLITLGIGPAFFYEWEKKRESAAFSRELILKTNDVILLCSDGLTDSLPDAEIERLLRERNTNCIKELLYKAKNNTFYSDNISIILMEIL</sequence>
<dbReference type="Pfam" id="PF00481">
    <property type="entry name" value="PP2C"/>
    <property type="match status" value="1"/>
</dbReference>
<proteinExistence type="predicted"/>
<dbReference type="OrthoDB" id="9801841at2"/>
<dbReference type="STRING" id="1298851.TST_0591"/>
<dbReference type="Gene3D" id="3.60.40.10">
    <property type="entry name" value="PPM-type phosphatase domain"/>
    <property type="match status" value="1"/>
</dbReference>
<gene>
    <name evidence="2" type="ORF">TST_0591</name>
</gene>
<evidence type="ECO:0000259" key="1">
    <source>
        <dbReference type="PROSITE" id="PS51746"/>
    </source>
</evidence>
<organism evidence="2 3">
    <name type="scientific">Thermosulfidibacter takaii (strain DSM 17441 / JCM 13301 / NBRC 103674 / ABI70S6)</name>
    <dbReference type="NCBI Taxonomy" id="1298851"/>
    <lineage>
        <taxon>Bacteria</taxon>
        <taxon>Pseudomonadati</taxon>
        <taxon>Thermosulfidibacterota</taxon>
        <taxon>Thermosulfidibacteria</taxon>
        <taxon>Thermosulfidibacterales</taxon>
        <taxon>Thermosulfidibacteraceae</taxon>
    </lineage>
</organism>
<dbReference type="RefSeq" id="WP_158508734.1">
    <property type="nucleotide sequence ID" value="NZ_AP013035.1"/>
</dbReference>
<accession>A0A0S3QSU6</accession>
<dbReference type="SMART" id="SM00332">
    <property type="entry name" value="PP2Cc"/>
    <property type="match status" value="1"/>
</dbReference>
<dbReference type="CDD" id="cd00143">
    <property type="entry name" value="PP2Cc"/>
    <property type="match status" value="1"/>
</dbReference>